<dbReference type="InterPro" id="IPR003959">
    <property type="entry name" value="ATPase_AAA_core"/>
</dbReference>
<dbReference type="Proteomes" id="UP001596496">
    <property type="component" value="Unassembled WGS sequence"/>
</dbReference>
<dbReference type="PANTHER" id="PTHR40396:SF1">
    <property type="entry name" value="ATPASE AAA-TYPE CORE DOMAIN-CONTAINING PROTEIN"/>
    <property type="match status" value="1"/>
</dbReference>
<dbReference type="InterPro" id="IPR027417">
    <property type="entry name" value="P-loop_NTPase"/>
</dbReference>
<evidence type="ECO:0000313" key="2">
    <source>
        <dbReference type="EMBL" id="MFC7382019.1"/>
    </source>
</evidence>
<feature type="domain" description="ATPase AAA-type core" evidence="1">
    <location>
        <begin position="41"/>
        <end position="347"/>
    </location>
</feature>
<gene>
    <name evidence="2" type="ORF">ACFQSB_07355</name>
</gene>
<dbReference type="Pfam" id="PF13304">
    <property type="entry name" value="AAA_21"/>
    <property type="match status" value="1"/>
</dbReference>
<accession>A0ABW2P007</accession>
<comment type="caution">
    <text evidence="2">The sequence shown here is derived from an EMBL/GenBank/DDBJ whole genome shotgun (WGS) entry which is preliminary data.</text>
</comment>
<dbReference type="EMBL" id="JBHTCG010000004">
    <property type="protein sequence ID" value="MFC7382019.1"/>
    <property type="molecule type" value="Genomic_DNA"/>
</dbReference>
<evidence type="ECO:0000313" key="3">
    <source>
        <dbReference type="Proteomes" id="UP001596496"/>
    </source>
</evidence>
<evidence type="ECO:0000259" key="1">
    <source>
        <dbReference type="Pfam" id="PF13304"/>
    </source>
</evidence>
<keyword evidence="3" id="KW-1185">Reference proteome</keyword>
<dbReference type="RefSeq" id="WP_380825113.1">
    <property type="nucleotide sequence ID" value="NZ_JBHTCG010000004.1"/>
</dbReference>
<proteinExistence type="predicted"/>
<sequence length="432" mass="48217">MLLSFRVANHRSLRSEQQLLLTPGLSADGPADVDGKAARVLGIFGPNASGKSNVIDAMLYMRDLVQGSLRESEPGAGIQRHPFALAHAAREIPSTYAIDLLLEGVRHTYGFSVDDEQVVEEWMYSYPQKQKHTIFHRTEDVYSYGDHSPDSMRQVEGITESNVLFLSVAARSKQGLVRPVYDWFAGVLDRRPATGRPSYGAGLTVAALGRRGYIERLTALLRAADTGIETAEVITETDAELAKRVADLELDGRYLVKPRKYLVFRHRGETGAFSLRLEDQSLGTRALYEIGIPVFRALDLGLPLIVDELDSSLHPYLSAQLIRLFSDRSTNPHDAQLIFTSHDVTLLGRIQGEEVLDRDHIWFTEKNEYGETELFSLSEFEPRRDENRARRYLAGRYGAVPIVDDDLFAAALATRGERDDGSSGAQDREGQH</sequence>
<dbReference type="PANTHER" id="PTHR40396">
    <property type="entry name" value="ATPASE-LIKE PROTEIN"/>
    <property type="match status" value="1"/>
</dbReference>
<organism evidence="2 3">
    <name type="scientific">Sphaerisporangium rhizosphaerae</name>
    <dbReference type="NCBI Taxonomy" id="2269375"/>
    <lineage>
        <taxon>Bacteria</taxon>
        <taxon>Bacillati</taxon>
        <taxon>Actinomycetota</taxon>
        <taxon>Actinomycetes</taxon>
        <taxon>Streptosporangiales</taxon>
        <taxon>Streptosporangiaceae</taxon>
        <taxon>Sphaerisporangium</taxon>
    </lineage>
</organism>
<reference evidence="3" key="1">
    <citation type="journal article" date="2019" name="Int. J. Syst. Evol. Microbiol.">
        <title>The Global Catalogue of Microorganisms (GCM) 10K type strain sequencing project: providing services to taxonomists for standard genome sequencing and annotation.</title>
        <authorList>
            <consortium name="The Broad Institute Genomics Platform"/>
            <consortium name="The Broad Institute Genome Sequencing Center for Infectious Disease"/>
            <person name="Wu L."/>
            <person name="Ma J."/>
        </authorList>
    </citation>
    <scope>NUCLEOTIDE SEQUENCE [LARGE SCALE GENOMIC DNA]</scope>
    <source>
        <strain evidence="3">CECT 7649</strain>
    </source>
</reference>
<dbReference type="SUPFAM" id="SSF52540">
    <property type="entry name" value="P-loop containing nucleoside triphosphate hydrolases"/>
    <property type="match status" value="1"/>
</dbReference>
<name>A0ABW2P007_9ACTN</name>
<protein>
    <submittedName>
        <fullName evidence="2">ATP/GTP-binding protein</fullName>
    </submittedName>
</protein>